<dbReference type="KEGG" id="tcd:AAIA72_02970"/>
<dbReference type="AlphaFoldDB" id="A0AB39UYI9"/>
<proteinExistence type="inferred from homology"/>
<dbReference type="InterPro" id="IPR050684">
    <property type="entry name" value="HTH-Siroheme_Decarb"/>
</dbReference>
<evidence type="ECO:0000256" key="4">
    <source>
        <dbReference type="ARBA" id="ARBA00023465"/>
    </source>
</evidence>
<feature type="domain" description="Siroheme decarboxylase AsnC-like ligand binding" evidence="8">
    <location>
        <begin position="73"/>
        <end position="145"/>
    </location>
</feature>
<evidence type="ECO:0000259" key="8">
    <source>
        <dbReference type="Pfam" id="PF17805"/>
    </source>
</evidence>
<evidence type="ECO:0000256" key="1">
    <source>
        <dbReference type="ARBA" id="ARBA00023239"/>
    </source>
</evidence>
<evidence type="ECO:0000256" key="7">
    <source>
        <dbReference type="ARBA" id="ARBA00048470"/>
    </source>
</evidence>
<comment type="pathway">
    <text evidence="2">Porphyrin-containing compound metabolism.</text>
</comment>
<accession>A0AB39UYI9</accession>
<evidence type="ECO:0000259" key="9">
    <source>
        <dbReference type="Pfam" id="PF22451"/>
    </source>
</evidence>
<dbReference type="EMBL" id="CP154858">
    <property type="protein sequence ID" value="XDT72962.1"/>
    <property type="molecule type" value="Genomic_DNA"/>
</dbReference>
<comment type="function">
    <text evidence="6">Involved in heme d1 biosynthesis. Catalyzes the decarboxylation of siroheme into didecarboxysiroheme.</text>
</comment>
<dbReference type="RefSeq" id="WP_369601963.1">
    <property type="nucleotide sequence ID" value="NZ_CP154858.1"/>
</dbReference>
<evidence type="ECO:0000256" key="6">
    <source>
        <dbReference type="ARBA" id="ARBA00045291"/>
    </source>
</evidence>
<dbReference type="PANTHER" id="PTHR43413">
    <property type="entry name" value="TRANSCRIPTIONAL REGULATOR, ASNC FAMILY"/>
    <property type="match status" value="1"/>
</dbReference>
<sequence>MTEALPLSPLEKTVINRLQYGIPAVPRPFDALAGELGISPADIVETLRSLQARGILMRLGPLYNAVHMGGEVSLVGMAVPQDRFDEVCEIVNSYPEVAHNYERDHAINMWFVVSTETPGRTEEVLADIARRTGLTPLNMPKEEEYYVGLYFQV</sequence>
<dbReference type="PANTHER" id="PTHR43413:SF1">
    <property type="entry name" value="SIROHEME DECARBOXYLASE NIRL SUBUNIT"/>
    <property type="match status" value="1"/>
</dbReference>
<keyword evidence="1" id="KW-0456">Lyase</keyword>
<comment type="similarity">
    <text evidence="3">Belongs to the Ahb/Nir family.</text>
</comment>
<gene>
    <name evidence="10" type="ORF">AAIA72_02970</name>
</gene>
<dbReference type="Pfam" id="PF17805">
    <property type="entry name" value="AsnC_trans_reg2"/>
    <property type="match status" value="1"/>
</dbReference>
<dbReference type="SUPFAM" id="SSF46785">
    <property type="entry name" value="Winged helix' DNA-binding domain"/>
    <property type="match status" value="1"/>
</dbReference>
<organism evidence="10">
    <name type="scientific">Thermohahella caldifontis</name>
    <dbReference type="NCBI Taxonomy" id="3142973"/>
    <lineage>
        <taxon>Bacteria</taxon>
        <taxon>Pseudomonadati</taxon>
        <taxon>Pseudomonadota</taxon>
        <taxon>Gammaproteobacteria</taxon>
        <taxon>Oceanospirillales</taxon>
        <taxon>Hahellaceae</taxon>
        <taxon>Thermohahella</taxon>
    </lineage>
</organism>
<dbReference type="Pfam" id="PF22451">
    <property type="entry name" value="NirdL-like_HTH"/>
    <property type="match status" value="1"/>
</dbReference>
<evidence type="ECO:0000256" key="2">
    <source>
        <dbReference type="ARBA" id="ARBA00023444"/>
    </source>
</evidence>
<protein>
    <recommendedName>
        <fullName evidence="5">siroheme decarboxylase</fullName>
        <ecNumber evidence="5">4.1.1.111</ecNumber>
    </recommendedName>
</protein>
<dbReference type="InterPro" id="IPR053953">
    <property type="entry name" value="NirdL-like_HTH"/>
</dbReference>
<reference evidence="10" key="1">
    <citation type="submission" date="2024-05" db="EMBL/GenBank/DDBJ databases">
        <title>Genome sequencing of novel strain.</title>
        <authorList>
            <person name="Ganbat D."/>
            <person name="Ganbat S."/>
            <person name="Lee S.-J."/>
        </authorList>
    </citation>
    <scope>NUCLEOTIDE SEQUENCE</scope>
    <source>
        <strain evidence="10">SMD15-11</strain>
    </source>
</reference>
<name>A0AB39UYI9_9GAMM</name>
<dbReference type="Gene3D" id="3.30.70.3460">
    <property type="match status" value="1"/>
</dbReference>
<dbReference type="InterPro" id="IPR040523">
    <property type="entry name" value="AsnC_trans_reg2"/>
</dbReference>
<evidence type="ECO:0000313" key="10">
    <source>
        <dbReference type="EMBL" id="XDT72962.1"/>
    </source>
</evidence>
<dbReference type="InterPro" id="IPR036390">
    <property type="entry name" value="WH_DNA-bd_sf"/>
</dbReference>
<feature type="domain" description="Siroheme decarboxylase NirL-like HTH" evidence="9">
    <location>
        <begin position="11"/>
        <end position="56"/>
    </location>
</feature>
<comment type="subunit">
    <text evidence="4">Probably forms a complex composed of NirD, NirL, NirG and NirH. All proteins are required for the total conversion of siroheme to didecarboxysiroheme.</text>
</comment>
<comment type="catalytic activity">
    <reaction evidence="7">
        <text>siroheme + 2 H(+) = 12,18-didecarboxysiroheme + 2 CO2</text>
        <dbReference type="Rhea" id="RHEA:19093"/>
        <dbReference type="ChEBI" id="CHEBI:15378"/>
        <dbReference type="ChEBI" id="CHEBI:16526"/>
        <dbReference type="ChEBI" id="CHEBI:60052"/>
        <dbReference type="ChEBI" id="CHEBI:140497"/>
        <dbReference type="EC" id="4.1.1.111"/>
    </reaction>
</comment>
<dbReference type="EC" id="4.1.1.111" evidence="5"/>
<evidence type="ECO:0000256" key="3">
    <source>
        <dbReference type="ARBA" id="ARBA00023457"/>
    </source>
</evidence>
<evidence type="ECO:0000256" key="5">
    <source>
        <dbReference type="ARBA" id="ARBA00023471"/>
    </source>
</evidence>
<dbReference type="GO" id="GO:0016829">
    <property type="term" value="F:lyase activity"/>
    <property type="evidence" value="ECO:0007669"/>
    <property type="project" value="UniProtKB-KW"/>
</dbReference>